<dbReference type="GO" id="GO:0005886">
    <property type="term" value="C:plasma membrane"/>
    <property type="evidence" value="ECO:0007669"/>
    <property type="project" value="UniProtKB-SubCell"/>
</dbReference>
<evidence type="ECO:0000313" key="9">
    <source>
        <dbReference type="Proteomes" id="UP000036987"/>
    </source>
</evidence>
<evidence type="ECO:0000259" key="7">
    <source>
        <dbReference type="Pfam" id="PF25079"/>
    </source>
</evidence>
<feature type="domain" description="COBRA C-terminal" evidence="7">
    <location>
        <begin position="438"/>
        <end position="642"/>
    </location>
</feature>
<dbReference type="AlphaFoldDB" id="A0A0K9P2C0"/>
<evidence type="ECO:0000313" key="8">
    <source>
        <dbReference type="EMBL" id="KMZ63191.1"/>
    </source>
</evidence>
<comment type="similarity">
    <text evidence="2">Belongs to the COBRA family.</text>
</comment>
<dbReference type="OMA" id="TLSTCCV"/>
<dbReference type="InterPro" id="IPR006918">
    <property type="entry name" value="COBRA_pln"/>
</dbReference>
<keyword evidence="5" id="KW-0472">Membrane</keyword>
<gene>
    <name evidence="8" type="ORF">ZOSMA_41G00340</name>
</gene>
<dbReference type="OrthoDB" id="2014623at2759"/>
<dbReference type="Pfam" id="PF25079">
    <property type="entry name" value="COB_C"/>
    <property type="match status" value="1"/>
</dbReference>
<dbReference type="GO" id="GO:0010215">
    <property type="term" value="P:cellulose microfibril organization"/>
    <property type="evidence" value="ECO:0007669"/>
    <property type="project" value="InterPro"/>
</dbReference>
<keyword evidence="6" id="KW-0325">Glycoprotein</keyword>
<keyword evidence="3" id="KW-1003">Cell membrane</keyword>
<comment type="subcellular location">
    <subcellularLocation>
        <location evidence="1">Cell membrane</location>
    </subcellularLocation>
</comment>
<keyword evidence="4" id="KW-0732">Signal</keyword>
<evidence type="ECO:0000256" key="6">
    <source>
        <dbReference type="ARBA" id="ARBA00023180"/>
    </source>
</evidence>
<dbReference type="Pfam" id="PF04833">
    <property type="entry name" value="COBRA"/>
    <property type="match status" value="1"/>
</dbReference>
<sequence>MGYSENHIFRHIRLTTTVVFLILFPLCTYQQQTLPSQSPRDLCNGVFLEYKAGVRSIIHPMFPDEPARQPYRFEAVASVYNGDSIPVEQWILDLEYPNETVIVSASNVVITDGSAFPYIVGENGSVGISFYGSPNSDLKTAIETAGDINQIQAKIDIVGTQFGDSPPAEVLPNNMKLDNKKFICDKKLLVRDTVSPPAVPKNMHICCTRDPKFNDTSPISDDFLPRQTGDLTIAYDVLQSFGDSYIAQVKIEMSKNNDTFVRLDNWRLSWRWMQGEFIQRTQGAYTTIVNPRKCLFGVQGKFYKDFDFNKVQNCDTEPTFLDLPVSMTNDTQLGRIPFCCRNGTILPAVMDPAQSVSAFQLQVQKMPPYLNRTDLTPPLAWNISGSNGAFNPKYECGPPIKVSPSLFPDSSGLPSSSSAISSWQVVCNVSKPANSKPRCCVSFSGFYNESVVPCPTCACGCPNVKDTCSTRSPAMLLPSEALLVPFDNRTEKAVAWAEMKHYNIPNPLPCSDGCGVSINWHVFTDFRNGWSAKMTIFNWGETDIPDWFASVVMDKAYSGYEVFYSFNGTDVGNNTIFVRGLEGLNYLIKEDTTKDPNDPGKLQSVVSFNKKLTPGINVVAGDGFPTKVFFNGEECSIPSIFPTSDGSRISAAGTTTFFLVLLGLLFV</sequence>
<dbReference type="Proteomes" id="UP000036987">
    <property type="component" value="Unassembled WGS sequence"/>
</dbReference>
<keyword evidence="9" id="KW-1185">Reference proteome</keyword>
<dbReference type="PANTHER" id="PTHR31052">
    <property type="entry name" value="COBRA-LIKE PROTEIN 7"/>
    <property type="match status" value="1"/>
</dbReference>
<dbReference type="STRING" id="29655.A0A0K9P2C0"/>
<evidence type="ECO:0000256" key="2">
    <source>
        <dbReference type="ARBA" id="ARBA00005507"/>
    </source>
</evidence>
<evidence type="ECO:0000256" key="4">
    <source>
        <dbReference type="ARBA" id="ARBA00022729"/>
    </source>
</evidence>
<dbReference type="EMBL" id="LFYR01001258">
    <property type="protein sequence ID" value="KMZ63191.1"/>
    <property type="molecule type" value="Genomic_DNA"/>
</dbReference>
<protein>
    <recommendedName>
        <fullName evidence="7">COBRA C-terminal domain-containing protein</fullName>
    </recommendedName>
</protein>
<comment type="caution">
    <text evidence="8">The sequence shown here is derived from an EMBL/GenBank/DDBJ whole genome shotgun (WGS) entry which is preliminary data.</text>
</comment>
<evidence type="ECO:0000256" key="3">
    <source>
        <dbReference type="ARBA" id="ARBA00022475"/>
    </source>
</evidence>
<accession>A0A0K9P2C0</accession>
<proteinExistence type="inferred from homology"/>
<dbReference type="PANTHER" id="PTHR31052:SF3">
    <property type="entry name" value="COBRA-LIKE PROTEIN 7"/>
    <property type="match status" value="1"/>
</dbReference>
<evidence type="ECO:0000256" key="1">
    <source>
        <dbReference type="ARBA" id="ARBA00004236"/>
    </source>
</evidence>
<organism evidence="8 9">
    <name type="scientific">Zostera marina</name>
    <name type="common">Eelgrass</name>
    <dbReference type="NCBI Taxonomy" id="29655"/>
    <lineage>
        <taxon>Eukaryota</taxon>
        <taxon>Viridiplantae</taxon>
        <taxon>Streptophyta</taxon>
        <taxon>Embryophyta</taxon>
        <taxon>Tracheophyta</taxon>
        <taxon>Spermatophyta</taxon>
        <taxon>Magnoliopsida</taxon>
        <taxon>Liliopsida</taxon>
        <taxon>Zosteraceae</taxon>
        <taxon>Zostera</taxon>
    </lineage>
</organism>
<name>A0A0K9P2C0_ZOSMR</name>
<evidence type="ECO:0000256" key="5">
    <source>
        <dbReference type="ARBA" id="ARBA00023136"/>
    </source>
</evidence>
<dbReference type="InterPro" id="IPR056900">
    <property type="entry name" value="COB_C"/>
</dbReference>
<reference evidence="9" key="1">
    <citation type="journal article" date="2016" name="Nature">
        <title>The genome of the seagrass Zostera marina reveals angiosperm adaptation to the sea.</title>
        <authorList>
            <person name="Olsen J.L."/>
            <person name="Rouze P."/>
            <person name="Verhelst B."/>
            <person name="Lin Y.-C."/>
            <person name="Bayer T."/>
            <person name="Collen J."/>
            <person name="Dattolo E."/>
            <person name="De Paoli E."/>
            <person name="Dittami S."/>
            <person name="Maumus F."/>
            <person name="Michel G."/>
            <person name="Kersting A."/>
            <person name="Lauritano C."/>
            <person name="Lohaus R."/>
            <person name="Toepel M."/>
            <person name="Tonon T."/>
            <person name="Vanneste K."/>
            <person name="Amirebrahimi M."/>
            <person name="Brakel J."/>
            <person name="Bostroem C."/>
            <person name="Chovatia M."/>
            <person name="Grimwood J."/>
            <person name="Jenkins J.W."/>
            <person name="Jueterbock A."/>
            <person name="Mraz A."/>
            <person name="Stam W.T."/>
            <person name="Tice H."/>
            <person name="Bornberg-Bauer E."/>
            <person name="Green P.J."/>
            <person name="Pearson G.A."/>
            <person name="Procaccini G."/>
            <person name="Duarte C.M."/>
            <person name="Schmutz J."/>
            <person name="Reusch T.B.H."/>
            <person name="Van de Peer Y."/>
        </authorList>
    </citation>
    <scope>NUCLEOTIDE SEQUENCE [LARGE SCALE GENOMIC DNA]</scope>
    <source>
        <strain evidence="9">cv. Finnish</strain>
    </source>
</reference>